<gene>
    <name evidence="1" type="ORF">GAGA_0486</name>
</gene>
<evidence type="ECO:0000313" key="2">
    <source>
        <dbReference type="Proteomes" id="UP000008372"/>
    </source>
</evidence>
<protein>
    <submittedName>
        <fullName evidence="1">Uncharacterized protein</fullName>
    </submittedName>
</protein>
<name>A0ABQ0I210_9ALTE</name>
<accession>A0ABQ0I210</accession>
<dbReference type="Proteomes" id="UP000008372">
    <property type="component" value="Unassembled WGS sequence"/>
</dbReference>
<keyword evidence="2" id="KW-1185">Reference proteome</keyword>
<reference evidence="1 2" key="1">
    <citation type="journal article" date="2014" name="Environ. Microbiol.">
        <title>Comparative genomics of the marine bacterial genus Glaciecola reveals the high degree of genomic diversity and genomic characteristic for cold adaptation.</title>
        <authorList>
            <person name="Qin Q.L."/>
            <person name="Xie B.B."/>
            <person name="Yu Y."/>
            <person name="Shu Y.L."/>
            <person name="Rong J.C."/>
            <person name="Zhang Y.J."/>
            <person name="Zhao D.L."/>
            <person name="Chen X.L."/>
            <person name="Zhang X.Y."/>
            <person name="Chen B."/>
            <person name="Zhou B.C."/>
            <person name="Zhang Y.Z."/>
        </authorList>
    </citation>
    <scope>NUCLEOTIDE SEQUENCE [LARGE SCALE GENOMIC DNA]</scope>
    <source>
        <strain evidence="1 2">NO2</strain>
    </source>
</reference>
<dbReference type="RefSeq" id="WP_008302180.1">
    <property type="nucleotide sequence ID" value="NZ_BAEK01000007.1"/>
</dbReference>
<proteinExistence type="predicted"/>
<sequence>MSKLLERALNIASDAEALALKSKNPEPVTIDSESHSVDLSWLTTIFIFGQLQNQHAQFLSDCCKLPIIVRDAESKQVFKFDPPQNGWTVDDVRSLQIANSIRENVYDVFLNEVWIGSSEI</sequence>
<comment type="caution">
    <text evidence="1">The sequence shown here is derived from an EMBL/GenBank/DDBJ whole genome shotgun (WGS) entry which is preliminary data.</text>
</comment>
<evidence type="ECO:0000313" key="1">
    <source>
        <dbReference type="EMBL" id="GAC03351.1"/>
    </source>
</evidence>
<dbReference type="EMBL" id="BAEK01000007">
    <property type="protein sequence ID" value="GAC03351.1"/>
    <property type="molecule type" value="Genomic_DNA"/>
</dbReference>
<organism evidence="1 2">
    <name type="scientific">Paraglaciecola agarilytica NO2</name>
    <dbReference type="NCBI Taxonomy" id="1125747"/>
    <lineage>
        <taxon>Bacteria</taxon>
        <taxon>Pseudomonadati</taxon>
        <taxon>Pseudomonadota</taxon>
        <taxon>Gammaproteobacteria</taxon>
        <taxon>Alteromonadales</taxon>
        <taxon>Alteromonadaceae</taxon>
        <taxon>Paraglaciecola</taxon>
    </lineage>
</organism>